<evidence type="ECO:0000256" key="1">
    <source>
        <dbReference type="ARBA" id="ARBA00004382"/>
    </source>
</evidence>
<evidence type="ECO:0000256" key="10">
    <source>
        <dbReference type="ARBA" id="ARBA00031484"/>
    </source>
</evidence>
<keyword evidence="18" id="KW-1185">Reference proteome</keyword>
<feature type="domain" description="PpiC" evidence="16">
    <location>
        <begin position="268"/>
        <end position="353"/>
    </location>
</feature>
<evidence type="ECO:0000313" key="17">
    <source>
        <dbReference type="EMBL" id="SDE10167.1"/>
    </source>
</evidence>
<evidence type="ECO:0000256" key="12">
    <source>
        <dbReference type="ARBA" id="ARBA00040743"/>
    </source>
</evidence>
<dbReference type="AlphaFoldDB" id="A0A1G7A6P5"/>
<evidence type="ECO:0000256" key="11">
    <source>
        <dbReference type="ARBA" id="ARBA00038408"/>
    </source>
</evidence>
<evidence type="ECO:0000256" key="7">
    <source>
        <dbReference type="ARBA" id="ARBA00023136"/>
    </source>
</evidence>
<dbReference type="PROSITE" id="PS50198">
    <property type="entry name" value="PPIC_PPIASE_2"/>
    <property type="match status" value="1"/>
</dbReference>
<protein>
    <recommendedName>
        <fullName evidence="2">Parvulin-like PPIase</fullName>
    </recommendedName>
    <alternativeName>
        <fullName evidence="9">Peptidyl-prolyl cis-trans isomerase plp</fullName>
    </alternativeName>
    <alternativeName>
        <fullName evidence="12">Periplasmic chaperone PpiD</fullName>
    </alternativeName>
    <alternativeName>
        <fullName evidence="13">Periplasmic folding chaperone</fullName>
    </alternativeName>
    <alternativeName>
        <fullName evidence="10">Rotamase plp</fullName>
    </alternativeName>
</protein>
<dbReference type="InterPro" id="IPR000297">
    <property type="entry name" value="PPIase_PpiC"/>
</dbReference>
<gene>
    <name evidence="17" type="ORF">SAMN05421720_103189</name>
</gene>
<evidence type="ECO:0000313" key="18">
    <source>
        <dbReference type="Proteomes" id="UP000199412"/>
    </source>
</evidence>
<dbReference type="GO" id="GO:0003755">
    <property type="term" value="F:peptidyl-prolyl cis-trans isomerase activity"/>
    <property type="evidence" value="ECO:0007669"/>
    <property type="project" value="UniProtKB-KW"/>
</dbReference>
<proteinExistence type="inferred from homology"/>
<reference evidence="17 18" key="1">
    <citation type="submission" date="2016-10" db="EMBL/GenBank/DDBJ databases">
        <authorList>
            <person name="de Groot N.N."/>
        </authorList>
    </citation>
    <scope>NUCLEOTIDE SEQUENCE [LARGE SCALE GENOMIC DNA]</scope>
    <source>
        <strain evidence="17 18">ATCC 700224</strain>
    </source>
</reference>
<comment type="similarity">
    <text evidence="11">Belongs to the PpiD chaperone family.</text>
</comment>
<keyword evidence="7 15" id="KW-0472">Membrane</keyword>
<dbReference type="GO" id="GO:0005886">
    <property type="term" value="C:plasma membrane"/>
    <property type="evidence" value="ECO:0007669"/>
    <property type="project" value="UniProtKB-SubCell"/>
</dbReference>
<dbReference type="Proteomes" id="UP000199412">
    <property type="component" value="Unassembled WGS sequence"/>
</dbReference>
<sequence>MLDSFRKASKSWFAKGLLGLLILSFGAWGIGDFISSGGGQTPAITVGDTAIGTGALREDLNREVSALRDQLGQDITTEQAIQFGFLDRAIGRMVTQATQIETARDWGMVVPDAVVARTIKADPNFAAEDGRFDRQLFERLLAANRLTESQFAEQVRRSLLQTALSAPAADAAHAPEGLVEDFDRHRNEARAGEVVSLSIADAPAPSETPDEATLEQLYQDNLETFTAPEYRAVTAIVLTLAQARPLVAVSDEAIREAYDARSHEFSAPETRTVDQVVAEDEQTAQAVVDAVRAGRTLTDAAAEAGAPAPVAMGEVTPDTLPQDQSRAVFSVPEGQVSDPVESAFGWHVFHVRAITPEATRPLEAVRDEIRAALVDEQAGEALYDLSVDLDDALGGGATLEEAAQALDLPLLTLEAVDRQGRGPDGTPVPDLPEAPAFLDTAFSSQPGEQTLMRETGTGYFVLRVDDVIPPAPRPLEDVRARVEALWVDQRKAEATRARAEAIRDAAGEGRTFAGAAETVGATVEALPAVRRDGRAVEDGQTPPPEDLARPLFTMNEGGIRIVDSGDVIHVLHLIEIDRAAGGTAETLAQTEQVLRESIADDLFVQFTDALSRAQGVEINRAVIESAFID</sequence>
<evidence type="ECO:0000256" key="13">
    <source>
        <dbReference type="ARBA" id="ARBA00042775"/>
    </source>
</evidence>
<evidence type="ECO:0000256" key="3">
    <source>
        <dbReference type="ARBA" id="ARBA00022475"/>
    </source>
</evidence>
<evidence type="ECO:0000256" key="5">
    <source>
        <dbReference type="ARBA" id="ARBA00022692"/>
    </source>
</evidence>
<dbReference type="Pfam" id="PF13145">
    <property type="entry name" value="Rotamase_2"/>
    <property type="match status" value="1"/>
</dbReference>
<dbReference type="STRING" id="69960.SAMN05421720_103189"/>
<evidence type="ECO:0000256" key="6">
    <source>
        <dbReference type="ARBA" id="ARBA00022989"/>
    </source>
</evidence>
<dbReference type="SUPFAM" id="SSF109998">
    <property type="entry name" value="Triger factor/SurA peptide-binding domain-like"/>
    <property type="match status" value="1"/>
</dbReference>
<evidence type="ECO:0000256" key="14">
    <source>
        <dbReference type="PROSITE-ProRule" id="PRU00278"/>
    </source>
</evidence>
<accession>A0A1G7A6P5</accession>
<organism evidence="17 18">
    <name type="scientific">Rhodospira trueperi</name>
    <dbReference type="NCBI Taxonomy" id="69960"/>
    <lineage>
        <taxon>Bacteria</taxon>
        <taxon>Pseudomonadati</taxon>
        <taxon>Pseudomonadota</taxon>
        <taxon>Alphaproteobacteria</taxon>
        <taxon>Rhodospirillales</taxon>
        <taxon>Rhodospirillaceae</taxon>
        <taxon>Rhodospira</taxon>
    </lineage>
</organism>
<dbReference type="SUPFAM" id="SSF54534">
    <property type="entry name" value="FKBP-like"/>
    <property type="match status" value="1"/>
</dbReference>
<keyword evidence="5 15" id="KW-0812">Transmembrane</keyword>
<evidence type="ECO:0000256" key="8">
    <source>
        <dbReference type="ARBA" id="ARBA00023186"/>
    </source>
</evidence>
<keyword evidence="14" id="KW-0697">Rotamase</keyword>
<keyword evidence="8" id="KW-0143">Chaperone</keyword>
<keyword evidence="3" id="KW-1003">Cell membrane</keyword>
<keyword evidence="4" id="KW-0997">Cell inner membrane</keyword>
<dbReference type="InterPro" id="IPR052029">
    <property type="entry name" value="PpiD_chaperone"/>
</dbReference>
<evidence type="ECO:0000256" key="2">
    <source>
        <dbReference type="ARBA" id="ARBA00018370"/>
    </source>
</evidence>
<dbReference type="InterPro" id="IPR027304">
    <property type="entry name" value="Trigger_fact/SurA_dom_sf"/>
</dbReference>
<evidence type="ECO:0000256" key="4">
    <source>
        <dbReference type="ARBA" id="ARBA00022519"/>
    </source>
</evidence>
<feature type="transmembrane region" description="Helical" evidence="15">
    <location>
        <begin position="12"/>
        <end position="31"/>
    </location>
</feature>
<dbReference type="RefSeq" id="WP_176793414.1">
    <property type="nucleotide sequence ID" value="NZ_FNAP01000003.1"/>
</dbReference>
<comment type="subcellular location">
    <subcellularLocation>
        <location evidence="1">Cell inner membrane</location>
        <topology evidence="1">Single-pass type II membrane protein</topology>
        <orientation evidence="1">Periplasmic side</orientation>
    </subcellularLocation>
</comment>
<dbReference type="InterPro" id="IPR046357">
    <property type="entry name" value="PPIase_dom_sf"/>
</dbReference>
<dbReference type="PANTHER" id="PTHR47529:SF1">
    <property type="entry name" value="PERIPLASMIC CHAPERONE PPID"/>
    <property type="match status" value="1"/>
</dbReference>
<name>A0A1G7A6P5_9PROT</name>
<keyword evidence="6 15" id="KW-1133">Transmembrane helix</keyword>
<evidence type="ECO:0000256" key="9">
    <source>
        <dbReference type="ARBA" id="ARBA00030642"/>
    </source>
</evidence>
<keyword evidence="14 17" id="KW-0413">Isomerase</keyword>
<dbReference type="Pfam" id="PF13624">
    <property type="entry name" value="SurA_N_3"/>
    <property type="match status" value="1"/>
</dbReference>
<dbReference type="Gene3D" id="3.10.50.40">
    <property type="match status" value="1"/>
</dbReference>
<dbReference type="PANTHER" id="PTHR47529">
    <property type="entry name" value="PEPTIDYL-PROLYL CIS-TRANS ISOMERASE D"/>
    <property type="match status" value="1"/>
</dbReference>
<dbReference type="Gene3D" id="1.10.4030.10">
    <property type="entry name" value="Porin chaperone SurA, peptide-binding domain"/>
    <property type="match status" value="1"/>
</dbReference>
<dbReference type="EMBL" id="FNAP01000003">
    <property type="protein sequence ID" value="SDE10167.1"/>
    <property type="molecule type" value="Genomic_DNA"/>
</dbReference>
<evidence type="ECO:0000256" key="15">
    <source>
        <dbReference type="SAM" id="Phobius"/>
    </source>
</evidence>
<evidence type="ECO:0000259" key="16">
    <source>
        <dbReference type="PROSITE" id="PS50198"/>
    </source>
</evidence>